<dbReference type="GO" id="GO:0000796">
    <property type="term" value="C:condensin complex"/>
    <property type="evidence" value="ECO:0007669"/>
    <property type="project" value="TreeGrafter"/>
</dbReference>
<name>A0A2R6NFK9_9APHY</name>
<dbReference type="PANTHER" id="PTHR43941:SF1">
    <property type="entry name" value="STRUCTURAL MAINTENANCE OF CHROMOSOMES PROTEIN 2"/>
    <property type="match status" value="1"/>
</dbReference>
<accession>A0A2R6NFK9</accession>
<feature type="compositionally biased region" description="Low complexity" evidence="2">
    <location>
        <begin position="1069"/>
        <end position="1079"/>
    </location>
</feature>
<gene>
    <name evidence="3" type="ORF">PHLCEN_2v13038</name>
</gene>
<feature type="region of interest" description="Disordered" evidence="2">
    <location>
        <begin position="1055"/>
        <end position="1079"/>
    </location>
</feature>
<feature type="compositionally biased region" description="Polar residues" evidence="2">
    <location>
        <begin position="1057"/>
        <end position="1066"/>
    </location>
</feature>
<dbReference type="PANTHER" id="PTHR43941">
    <property type="entry name" value="STRUCTURAL MAINTENANCE OF CHROMOSOMES PROTEIN 2"/>
    <property type="match status" value="1"/>
</dbReference>
<reference evidence="3 4" key="1">
    <citation type="submission" date="2018-02" db="EMBL/GenBank/DDBJ databases">
        <title>Genome sequence of the basidiomycete white-rot fungus Phlebia centrifuga.</title>
        <authorList>
            <person name="Granchi Z."/>
            <person name="Peng M."/>
            <person name="de Vries R.P."/>
            <person name="Hilden K."/>
            <person name="Makela M.R."/>
            <person name="Grigoriev I."/>
            <person name="Riley R."/>
        </authorList>
    </citation>
    <scope>NUCLEOTIDE SEQUENCE [LARGE SCALE GENOMIC DNA]</scope>
    <source>
        <strain evidence="3 4">FBCC195</strain>
    </source>
</reference>
<dbReference type="Proteomes" id="UP000186601">
    <property type="component" value="Unassembled WGS sequence"/>
</dbReference>
<dbReference type="GO" id="GO:0000785">
    <property type="term" value="C:chromatin"/>
    <property type="evidence" value="ECO:0007669"/>
    <property type="project" value="TreeGrafter"/>
</dbReference>
<feature type="coiled-coil region" evidence="1">
    <location>
        <begin position="472"/>
        <end position="925"/>
    </location>
</feature>
<dbReference type="GO" id="GO:0003682">
    <property type="term" value="F:chromatin binding"/>
    <property type="evidence" value="ECO:0007669"/>
    <property type="project" value="TreeGrafter"/>
</dbReference>
<dbReference type="GO" id="GO:0007076">
    <property type="term" value="P:mitotic chromosome condensation"/>
    <property type="evidence" value="ECO:0007669"/>
    <property type="project" value="TreeGrafter"/>
</dbReference>
<keyword evidence="1" id="KW-0175">Coiled coil</keyword>
<feature type="coiled-coil region" evidence="1">
    <location>
        <begin position="160"/>
        <end position="354"/>
    </location>
</feature>
<dbReference type="Gene3D" id="1.10.287.1490">
    <property type="match status" value="1"/>
</dbReference>
<dbReference type="EMBL" id="MLYV02001295">
    <property type="protein sequence ID" value="PSR71069.1"/>
    <property type="molecule type" value="Genomic_DNA"/>
</dbReference>
<feature type="compositionally biased region" description="Pro residues" evidence="2">
    <location>
        <begin position="1141"/>
        <end position="1163"/>
    </location>
</feature>
<evidence type="ECO:0000256" key="2">
    <source>
        <dbReference type="SAM" id="MobiDB-lite"/>
    </source>
</evidence>
<evidence type="ECO:0000256" key="1">
    <source>
        <dbReference type="SAM" id="Coils"/>
    </source>
</evidence>
<feature type="coiled-coil region" evidence="1">
    <location>
        <begin position="6"/>
        <end position="47"/>
    </location>
</feature>
<organism evidence="3 4">
    <name type="scientific">Hermanssonia centrifuga</name>
    <dbReference type="NCBI Taxonomy" id="98765"/>
    <lineage>
        <taxon>Eukaryota</taxon>
        <taxon>Fungi</taxon>
        <taxon>Dikarya</taxon>
        <taxon>Basidiomycota</taxon>
        <taxon>Agaricomycotina</taxon>
        <taxon>Agaricomycetes</taxon>
        <taxon>Polyporales</taxon>
        <taxon>Meruliaceae</taxon>
        <taxon>Hermanssonia</taxon>
    </lineage>
</organism>
<keyword evidence="4" id="KW-1185">Reference proteome</keyword>
<evidence type="ECO:0000313" key="4">
    <source>
        <dbReference type="Proteomes" id="UP000186601"/>
    </source>
</evidence>
<dbReference type="OrthoDB" id="10255344at2759"/>
<sequence length="1307" mass="147997">MLYLVLTEEAKQVSRLLRTVERLRGERNTIRDERDTLRRNLDFLQVESKFSIEALQKKLQVVPATLPPTIEVVNNVPLQGLFNKHLERATMVSVLVAQHLQAQHDQDTTRHIKLATTLAHAQERLTEAERCAVEREAVFVHMRREDVVMRDALTTAEVKLSSSESKMSDLTTLVSRLQEEVLEERAAHEETRVALSQAESQVADLTKSLDESESNRASLSLSITHLEQDLQTVKDDLASAEGRYTTLLSSTSSSAVTRALRDQIDELEARVLRRTEQIGVHQHELKRLETNMRLQEDRIAEMTGDLEIAESERQAMVEDCKNTREERDLAMKSCEELEERYENMEEMRDMEIQTLVGVVVDTVAKRRTVVCAMRDTMERYRARDTHLSSQLQNAVQTRDGILQEASQLRSEHSRTLTQWAETTSRLRIIEEIQHISQAEAQQATVALATLYRDLRGTSSALQSTQGSQFSVEQQLQALRTDLQSKLNELSALRVQYETLQSRDTERASEMADQREMHMAQVSELEGQCQQLKRAREELENSYQQVADELARAQDDIRIRASNASERVNAEEALRAELEETQGKYQVEADSLRTALASAREQLEAAKVRQADTESQHRQRLEDVERAREELQANLTEVLEKVEKGQQVEGDLEHMRERYKEEVEELKERLEVKVKTLEEVSKARDELVGEHAHLAEESEARKEEAVKVLQEKEDLEMEIKEFRTHQTAELNILTQQLEGAGKEKEELQNKYSELEVRFDELCHSKEELEDQLNKVTTDVDILRLELKSEMESRLREAKQHEEDLQTAKEQASRVDGDYTELVQAKDELESKLSRTIEELDSVRVELQVAVGQRTREAQQHSNDLQAIKEQADKATNARAELQEQVTELRRHLEDADCRLRDLQDEKQNLTTEMTSLNAEIQRLLSLQRFQESRIHDGERDVASLKGQLERSHADYVRSEKAAKSAEMKIELQAVQHEKALSTLRRELEVLQESSKLEETVAELQEKNDEMEELLKAKCLEIEENDDRFIELLKEKKKLNSKIETLTRKIKTLQDKLSAANSNDSTPKGNPLPTASSSANSLASTHVPTFVAPTSASAPPAPPLLAMPDFSSVASSSRARSASVVTRPMAVDAPVQQPVFRPRTPPENKPLPPSPQNSWPQPPPLQEAFHASSSSIGKKRRAPDDFEDCDNVPPQVFTADSMPIRSSENATTPRMRRVIQNVRSGFTPVRGHAARPPAGQMSPRRATTAGGTLPPVISDVTNSPRSKSGAAAKRGWLGKIKNGGPGNAQRTMSSSRPVFDSKRSQNGGS</sequence>
<dbReference type="GO" id="GO:0000793">
    <property type="term" value="C:condensed chromosome"/>
    <property type="evidence" value="ECO:0007669"/>
    <property type="project" value="TreeGrafter"/>
</dbReference>
<protein>
    <submittedName>
        <fullName evidence="3">Uncharacterized protein</fullName>
    </submittedName>
</protein>
<evidence type="ECO:0000313" key="3">
    <source>
        <dbReference type="EMBL" id="PSR71069.1"/>
    </source>
</evidence>
<proteinExistence type="predicted"/>
<dbReference type="SUPFAM" id="SSF90257">
    <property type="entry name" value="Myosin rod fragments"/>
    <property type="match status" value="2"/>
</dbReference>
<dbReference type="STRING" id="98765.A0A2R6NFK9"/>
<comment type="caution">
    <text evidence="3">The sequence shown here is derived from an EMBL/GenBank/DDBJ whole genome shotgun (WGS) entry which is preliminary data.</text>
</comment>
<feature type="region of interest" description="Disordered" evidence="2">
    <location>
        <begin position="1121"/>
        <end position="1307"/>
    </location>
</feature>